<dbReference type="EMBL" id="AWWV01009708">
    <property type="protein sequence ID" value="OMO84629.1"/>
    <property type="molecule type" value="Genomic_DNA"/>
</dbReference>
<reference evidence="2 3" key="1">
    <citation type="submission" date="2013-09" db="EMBL/GenBank/DDBJ databases">
        <title>Corchorus capsularis genome sequencing.</title>
        <authorList>
            <person name="Alam M."/>
            <person name="Haque M.S."/>
            <person name="Islam M.S."/>
            <person name="Emdad E.M."/>
            <person name="Islam M.M."/>
            <person name="Ahmed B."/>
            <person name="Halim A."/>
            <person name="Hossen Q.M.M."/>
            <person name="Hossain M.Z."/>
            <person name="Ahmed R."/>
            <person name="Khan M.M."/>
            <person name="Islam R."/>
            <person name="Rashid M.M."/>
            <person name="Khan S.A."/>
            <person name="Rahman M.S."/>
            <person name="Alam M."/>
        </authorList>
    </citation>
    <scope>NUCLEOTIDE SEQUENCE [LARGE SCALE GENOMIC DNA]</scope>
    <source>
        <strain evidence="3">cv. CVL-1</strain>
        <tissue evidence="2">Whole seedling</tissue>
    </source>
</reference>
<evidence type="ECO:0000256" key="1">
    <source>
        <dbReference type="ARBA" id="ARBA00009995"/>
    </source>
</evidence>
<protein>
    <recommendedName>
        <fullName evidence="4">UDP-glucuronosyl/UDP-glucosyltransferase</fullName>
    </recommendedName>
</protein>
<dbReference type="STRING" id="210143.A0A1R3IPW3"/>
<gene>
    <name evidence="2" type="ORF">CCACVL1_10736</name>
</gene>
<name>A0A1R3IPW3_COCAP</name>
<evidence type="ECO:0000313" key="2">
    <source>
        <dbReference type="EMBL" id="OMO84629.1"/>
    </source>
</evidence>
<dbReference type="PANTHER" id="PTHR48048">
    <property type="entry name" value="GLYCOSYLTRANSFERASE"/>
    <property type="match status" value="1"/>
</dbReference>
<dbReference type="GO" id="GO:0035251">
    <property type="term" value="F:UDP-glucosyltransferase activity"/>
    <property type="evidence" value="ECO:0007669"/>
    <property type="project" value="InterPro"/>
</dbReference>
<sequence>MTMKKLELVFIPTPAIGHFVSSVEFAKRLLLRDDRFSASFLVKAAAPHSVSVFLRPEVLGVKFIESHKFCVKDSIINQVLLPEPVSVVGLVVDTFTISMIDVATELGFPSYLFNTSGYLNPIPSNVLPSLLFDKDGGGYLCFLNLVRRFKETKAIINNSFEELESHAVKTLSELEDYINNKPIFTVGPLLDVLHGRQTQSSLRSAIRSNMRKL</sequence>
<dbReference type="Proteomes" id="UP000188268">
    <property type="component" value="Unassembled WGS sequence"/>
</dbReference>
<dbReference type="Gramene" id="OMO84629">
    <property type="protein sequence ID" value="OMO84629"/>
    <property type="gene ID" value="CCACVL1_10736"/>
</dbReference>
<accession>A0A1R3IPW3</accession>
<evidence type="ECO:0000313" key="3">
    <source>
        <dbReference type="Proteomes" id="UP000188268"/>
    </source>
</evidence>
<keyword evidence="3" id="KW-1185">Reference proteome</keyword>
<dbReference type="SUPFAM" id="SSF53756">
    <property type="entry name" value="UDP-Glycosyltransferase/glycogen phosphorylase"/>
    <property type="match status" value="1"/>
</dbReference>
<dbReference type="OMA" id="KTHARDA"/>
<comment type="caution">
    <text evidence="2">The sequence shown here is derived from an EMBL/GenBank/DDBJ whole genome shotgun (WGS) entry which is preliminary data.</text>
</comment>
<organism evidence="2 3">
    <name type="scientific">Corchorus capsularis</name>
    <name type="common">Jute</name>
    <dbReference type="NCBI Taxonomy" id="210143"/>
    <lineage>
        <taxon>Eukaryota</taxon>
        <taxon>Viridiplantae</taxon>
        <taxon>Streptophyta</taxon>
        <taxon>Embryophyta</taxon>
        <taxon>Tracheophyta</taxon>
        <taxon>Spermatophyta</taxon>
        <taxon>Magnoliopsida</taxon>
        <taxon>eudicotyledons</taxon>
        <taxon>Gunneridae</taxon>
        <taxon>Pentapetalae</taxon>
        <taxon>rosids</taxon>
        <taxon>malvids</taxon>
        <taxon>Malvales</taxon>
        <taxon>Malvaceae</taxon>
        <taxon>Grewioideae</taxon>
        <taxon>Apeibeae</taxon>
        <taxon>Corchorus</taxon>
    </lineage>
</organism>
<comment type="similarity">
    <text evidence="1">Belongs to the UDP-glycosyltransferase family.</text>
</comment>
<dbReference type="InterPro" id="IPR050481">
    <property type="entry name" value="UDP-glycosyltransf_plant"/>
</dbReference>
<evidence type="ECO:0008006" key="4">
    <source>
        <dbReference type="Google" id="ProtNLM"/>
    </source>
</evidence>
<dbReference type="AlphaFoldDB" id="A0A1R3IPW3"/>
<dbReference type="OrthoDB" id="5835829at2759"/>
<dbReference type="PANTHER" id="PTHR48048:SF45">
    <property type="entry name" value="GLYCOSYLTRANSFERASE"/>
    <property type="match status" value="1"/>
</dbReference>
<dbReference type="Gene3D" id="3.40.50.2000">
    <property type="entry name" value="Glycogen Phosphorylase B"/>
    <property type="match status" value="1"/>
</dbReference>
<proteinExistence type="inferred from homology"/>